<accession>A0ABP6PFP2</accession>
<gene>
    <name evidence="2" type="ORF">GCM10010531_33190</name>
</gene>
<name>A0ABP6PFP2_9ACTN</name>
<dbReference type="EMBL" id="BAAAVV010000008">
    <property type="protein sequence ID" value="GAA3176845.1"/>
    <property type="molecule type" value="Genomic_DNA"/>
</dbReference>
<keyword evidence="3" id="KW-1185">Reference proteome</keyword>
<reference evidence="3" key="1">
    <citation type="journal article" date="2019" name="Int. J. Syst. Evol. Microbiol.">
        <title>The Global Catalogue of Microorganisms (GCM) 10K type strain sequencing project: providing services to taxonomists for standard genome sequencing and annotation.</title>
        <authorList>
            <consortium name="The Broad Institute Genomics Platform"/>
            <consortium name="The Broad Institute Genome Sequencing Center for Infectious Disease"/>
            <person name="Wu L."/>
            <person name="Ma J."/>
        </authorList>
    </citation>
    <scope>NUCLEOTIDE SEQUENCE [LARGE SCALE GENOMIC DNA]</scope>
    <source>
        <strain evidence="3">JCM 15614</strain>
    </source>
</reference>
<comment type="caution">
    <text evidence="2">The sequence shown here is derived from an EMBL/GenBank/DDBJ whole genome shotgun (WGS) entry which is preliminary data.</text>
</comment>
<feature type="compositionally biased region" description="Basic and acidic residues" evidence="1">
    <location>
        <begin position="12"/>
        <end position="25"/>
    </location>
</feature>
<evidence type="ECO:0000313" key="2">
    <source>
        <dbReference type="EMBL" id="GAA3176845.1"/>
    </source>
</evidence>
<evidence type="ECO:0000256" key="1">
    <source>
        <dbReference type="SAM" id="MobiDB-lite"/>
    </source>
</evidence>
<feature type="region of interest" description="Disordered" evidence="1">
    <location>
        <begin position="1"/>
        <end position="28"/>
    </location>
</feature>
<dbReference type="RefSeq" id="WP_344690106.1">
    <property type="nucleotide sequence ID" value="NZ_BAAAVV010000008.1"/>
</dbReference>
<protein>
    <submittedName>
        <fullName evidence="2">Uncharacterized protein</fullName>
    </submittedName>
</protein>
<proteinExistence type="predicted"/>
<sequence>MSEKNLFGTTSERARFEEKARERRTVTGTATDALTPTVVLLIVSPSLLGTTFIG</sequence>
<evidence type="ECO:0000313" key="3">
    <source>
        <dbReference type="Proteomes" id="UP001499924"/>
    </source>
</evidence>
<organism evidence="2 3">
    <name type="scientific">Blastococcus jejuensis</name>
    <dbReference type="NCBI Taxonomy" id="351224"/>
    <lineage>
        <taxon>Bacteria</taxon>
        <taxon>Bacillati</taxon>
        <taxon>Actinomycetota</taxon>
        <taxon>Actinomycetes</taxon>
        <taxon>Geodermatophilales</taxon>
        <taxon>Geodermatophilaceae</taxon>
        <taxon>Blastococcus</taxon>
    </lineage>
</organism>
<dbReference type="Proteomes" id="UP001499924">
    <property type="component" value="Unassembled WGS sequence"/>
</dbReference>